<dbReference type="Gene3D" id="3.40.50.10810">
    <property type="entry name" value="Tandem AAA-ATPase domain"/>
    <property type="match status" value="1"/>
</dbReference>
<feature type="domain" description="Helicase C-terminal" evidence="12">
    <location>
        <begin position="587"/>
        <end position="743"/>
    </location>
</feature>
<feature type="compositionally biased region" description="Basic residues" evidence="10">
    <location>
        <begin position="2905"/>
        <end position="2930"/>
    </location>
</feature>
<keyword evidence="5" id="KW-0539">Nucleus</keyword>
<feature type="compositionally biased region" description="Polar residues" evidence="10">
    <location>
        <begin position="1260"/>
        <end position="1269"/>
    </location>
</feature>
<sequence length="3251" mass="376695">MDSNESDGSGCFLEDSDAATSKRENDTVIDESYESSQQDSNSSSNELEKTEDNFRFGKRNVKKVPIIYTDSESDSNSQSSAKIVNLSSSLEESEIMSSDSEEHIEEEEESDNEEHNIIADLEKFSKMLNNLDIDYLPDKGESIKSRVRAAEEKYNMEVAKLQKMTASDDIQDVQGPGVLAAVPWSQIEAGANAVVPKTFGKQAMSTYNAQKAVTMDRLQQLHEALQTCPKEDHLEEDPKGLKVPLMQHQRRALAWLVFREKEIPSGGILADDMGLGKTLTMISLIVKSLTQEQGEKEDKNKRGFLGKHSKYNGGSLIVCPASLINQWSGEIDKRLKRGLISYSLYHGPKRESKANKLSQYDVLWKRWVGDKVSGGPERLHTIISSLMLRRTKEELMGKGMLNCMPEKKWVLVKVELDKDELKLYHKILIFSRTLFAQFLHQRAEKNQDYADRHFSDENSDPPNEEYIKMREKLLRLNKFKNVSQHEILVLLLRLRQICCHPSLINSMLEEGLGDEDESSEELNILEQLEKLDIAEKHEDVYPRMEEPGGHPIAEMASSEVKVNLKEAAKGHLRSSDAIFAEERASSKIKYMLKLLQEEVIRKGDKAIIVSQWSSFLNLIRIHLKKQNIEFDQLDGKVPVVKRMDMVNKLNDSTNPMKVLLLSLTAGGVGLNLIGANHLFLLDLHWNPQLENQAQDRIYRVGQNKPVFVYKLMAVDTIEERIKLLQDKKLSMAEGMLTGTREVIQNKMSIDDLAMIFGVSQRILLHWASVGGNLRLVTHLLDLGAVVDPLDDTETTPLILASSAGHTQIVGLLIEKGAQLDQQTANGHSALQYAASKGWFPICIRLLENGANINIADKRGGTPLQRAASKGNLEIVKLLLEHKSDLKINHRDFYGYSALHLACEEDRQDEALLLVKNGADLNLQNKDRRTPLDLCSPPAEAAYQHQVGGWTQAPTAQAMQHGYPPIPHQPAPTPNQDQKLEVVHEMQQQKATLTKQREDYVKKAMVLRRELDDMKQQKQELSSGDMSEREMRFVFKENERLQDEINGKLKAILNVIEMLSSIIKDGKKIGDLEAQLGEKEANFEAVSLTPQREVETDANGRQQSVSRGDREKYESEVDNNQRFSYVYYDTGLHWCRACDKFPDTAKELLQHLHSNHHQDKAKENEVDTTPWHKLPLEPLLPSFDDAPKKRIPIKGLQFFISAPSWYCKLCDVWIGDLHCASHHLKSLTHFQNYEIFVKQNPQWETEWIKDREIAMTRNINQAADSSGSEQKSGKKRSRRQSTESFLKEKKKKKRSKKKKKKDSSDSSSSSSSSSESSSDEDEKEDRGKSIRVAMRNMQQVKSIMDEDMSKWTILEKLVQDVRKKDGEKKEKGPSKGEDELINQWMTVTNPVPEKEKNLLEGLKDRMKAKQDIEKAKVAELEKRRKDKEKEEQEASEKKRKQAREESEKAEKERDRKKKEELNRVWDKDRGNVRFKPGRDNVRKQKQDSDEENRSRRDRHYRRGSREKERSPQFKSRRSIDRMYRASSRESSRDRDEPSRKKPHGPPSYKKLPFIGRMPLFKKKMGQKDSDKEKELKEEVYEPTRKTRFESGNLTRAYIPRPEVVCFPMLSSIPPISAPPEPTAVEEVAYPTPMPSQEYQTPLPKPPVAPKLSSKKKSSLAAPPPPPPLDNHHKDDENLNIFTIFYKRVMAETEKAVLDPNHPLLKRFQDALKEHYVYQINRLKNDIFEYEAETKKTDAEREELGMQAYEVQQMVCRQQKVLEELVNDVHTIAGAKQEVENKLQEERFKYKEAQEQMIAAEKTNLELQNEINSVNLLINQVSQWESKIESNIAVNQRIAEKTRKDNMKLSEEKRKQDGQIYKIMRAIWHLEVEVETMNMQIKLKETEREELEQTVALGNTNLEALQAEYRCLMHSWNSVVVAIGNRDRIVECLRTEEVKVHEKIKSTLSEIDQLKKLTKKEMNENQRLTVNKTRIEMDISNCKQQLDEEMANYNEHARNIVEMQTIIGTFTSNFKKLTLNILLQTSFWDVERANGEIRHKEVEMKQLLKDFDKISTRKYQLEKQLLQNLENQAANDTVAENLYRTLNLTKEKRKDLEIIMNEAENKQSKFASEIESQKYNNEENERNLAEVEKQRNKLEGEADGIQAEKDKYQMLFGKKERHVTVLNNKLEKILEKMQVKVLISPQELRIVTLEKQIEETQDKIKHLQIFWLREQKNLLNVSKERQDQLHKLNLLNKQNLILKQKNLKVSNELENYKKQEEKIAQTINNLQNKATVLCDNLYKKRDRKSTLDKSNYYLQSQYDGKLKDAELNCLELEAEIAEIEDEKAAYSQELIELNREALEWEKKIKLAHQTKLEMRGAQGQSGDMDNMRQEIQRMNVIYSQLKKAQEKLVKDMEHCVTRRGAIFTVAEARQSKSKASEEKTRINYTRKMDDIRNKIKQLDNEIKTIKEKIFSLSRQKQLIEQEIDSNKNDIAFCESYAKSLRDEIEKRKTNRQLKFEILVMMQRQLNVYRDLTLKRTPFLHTKRDQIQSEYYHQKDTNNKLSSVLQNLMSDFPNYQHELTRMHMESNINMEPETDTWVKYAKTYDPIKCASIDGTDSEPHDRAVLRALNSDYNPNRFVKGRPESTIFISRLNHETSKETIKDIFSKYGKLRRFRLVKDIVTGMPKGYAFVEYEEEQAAEEAYRLANRMSGIVSFCLLEIDFRLLKGWKPRRLGGGFAGKKESGQLRFGGRDRPFKKPIALELKEQEERRQRERRNRADERRRRDNSRERNRRKSPLRENGVSLQKEHKKSDGASKDQTKRRQSSKEKTDGSQGSPATQKSSSRKRRQSTEKTSDDPAKKPELSPLNKSTSEKDDNKPPSSKKRPVSPKERSRHRSRDRRRNRSNERRRSPLAGFGRARSPVERNRKRNSPKRTKRTSRSPKRPARKRSPRQNDKEPAILRDRLRSRSPSRKYEEGLLPLGSERRSRRTKQDSLERQVNHSKQNRDRLATTEPNRFFQPSPHRMNERYPQFAPSPASPPRQGSREQSPGRKQAREDYSAEKSNRRLLDNAEYAVSRSRRAISPKHEYSRPPEDPRLKHPAYQDFWQRQEQRYKPYYPEEMKNGKEFSFAECAPHLGALYPSYGSYLVSSQQFSSVGSPGGPGRISDQAIEQPNQPPGRIVYDPKYDQPPSRDPRLNITQYAAQLLPQQPVLANCNYGQIGEYYQLRRTEQVDIGSKQHQSAASAGEPFSVSREVAKHPNTEERYVRGRTRP</sequence>
<keyword evidence="3" id="KW-0378">Hydrolase</keyword>
<feature type="compositionally biased region" description="Basic and acidic residues" evidence="10">
    <location>
        <begin position="3063"/>
        <end position="3076"/>
    </location>
</feature>
<dbReference type="InterPro" id="IPR036770">
    <property type="entry name" value="Ankyrin_rpt-contain_sf"/>
</dbReference>
<feature type="compositionally biased region" description="Low complexity" evidence="10">
    <location>
        <begin position="1304"/>
        <end position="1315"/>
    </location>
</feature>
<evidence type="ECO:0000259" key="12">
    <source>
        <dbReference type="PROSITE" id="PS51194"/>
    </source>
</evidence>
<evidence type="ECO:0000259" key="11">
    <source>
        <dbReference type="PROSITE" id="PS50102"/>
    </source>
</evidence>
<dbReference type="InterPro" id="IPR000330">
    <property type="entry name" value="SNF2_N"/>
</dbReference>
<feature type="compositionally biased region" description="Basic and acidic residues" evidence="10">
    <location>
        <begin position="3233"/>
        <end position="3245"/>
    </location>
</feature>
<dbReference type="OrthoDB" id="10072641at2759"/>
<evidence type="ECO:0000313" key="14">
    <source>
        <dbReference type="Proteomes" id="UP000030742"/>
    </source>
</evidence>
<feature type="repeat" description="ANK" evidence="7">
    <location>
        <begin position="893"/>
        <end position="925"/>
    </location>
</feature>
<dbReference type="EMBL" id="KB631708">
    <property type="protein sequence ID" value="ERL85507.1"/>
    <property type="molecule type" value="Genomic_DNA"/>
</dbReference>
<dbReference type="InterPro" id="IPR038718">
    <property type="entry name" value="SNF2-like_sf"/>
</dbReference>
<dbReference type="InterPro" id="IPR002110">
    <property type="entry name" value="Ankyrin_rpt"/>
</dbReference>
<dbReference type="Pfam" id="PF00076">
    <property type="entry name" value="RRM_1"/>
    <property type="match status" value="1"/>
</dbReference>
<feature type="compositionally biased region" description="Low complexity" evidence="10">
    <location>
        <begin position="34"/>
        <end position="45"/>
    </location>
</feature>
<dbReference type="Pfam" id="PF12796">
    <property type="entry name" value="Ank_2"/>
    <property type="match status" value="1"/>
</dbReference>
<feature type="compositionally biased region" description="Basic and acidic residues" evidence="10">
    <location>
        <begin position="2719"/>
        <end position="2735"/>
    </location>
</feature>
<protein>
    <recommendedName>
        <fullName evidence="2">U11/U12 small nuclear ribonucleoprotein 35 kDa protein</fullName>
    </recommendedName>
    <alternativeName>
        <fullName evidence="6">U1 snRNP-binding protein homolog</fullName>
    </alternativeName>
</protein>
<feature type="repeat" description="ANK" evidence="7">
    <location>
        <begin position="792"/>
        <end position="824"/>
    </location>
</feature>
<feature type="coiled-coil region" evidence="9">
    <location>
        <begin position="2297"/>
        <end position="2386"/>
    </location>
</feature>
<dbReference type="GO" id="GO:0005634">
    <property type="term" value="C:nucleus"/>
    <property type="evidence" value="ECO:0007669"/>
    <property type="project" value="UniProtKB-SubCell"/>
</dbReference>
<dbReference type="GO" id="GO:0035082">
    <property type="term" value="P:axoneme assembly"/>
    <property type="evidence" value="ECO:0007669"/>
    <property type="project" value="InterPro"/>
</dbReference>
<evidence type="ECO:0000256" key="7">
    <source>
        <dbReference type="PROSITE-ProRule" id="PRU00023"/>
    </source>
</evidence>
<evidence type="ECO:0000313" key="13">
    <source>
        <dbReference type="EMBL" id="ERL85507.1"/>
    </source>
</evidence>
<feature type="coiled-coil region" evidence="9">
    <location>
        <begin position="1872"/>
        <end position="1906"/>
    </location>
</feature>
<feature type="region of interest" description="Disordered" evidence="10">
    <location>
        <begin position="1"/>
        <end position="55"/>
    </location>
</feature>
<dbReference type="InterPro" id="IPR027417">
    <property type="entry name" value="P-loop_NTPase"/>
</dbReference>
<dbReference type="GO" id="GO:0005737">
    <property type="term" value="C:cytoplasm"/>
    <property type="evidence" value="ECO:0007669"/>
    <property type="project" value="TreeGrafter"/>
</dbReference>
<dbReference type="InterPro" id="IPR001650">
    <property type="entry name" value="Helicase_C-like"/>
</dbReference>
<dbReference type="Gene3D" id="1.25.40.20">
    <property type="entry name" value="Ankyrin repeat-containing domain"/>
    <property type="match status" value="2"/>
</dbReference>
<evidence type="ECO:0000256" key="2">
    <source>
        <dbReference type="ARBA" id="ARBA00021080"/>
    </source>
</evidence>
<evidence type="ECO:0000256" key="1">
    <source>
        <dbReference type="ARBA" id="ARBA00004123"/>
    </source>
</evidence>
<feature type="compositionally biased region" description="Basic and acidic residues" evidence="10">
    <location>
        <begin position="2828"/>
        <end position="2842"/>
    </location>
</feature>
<dbReference type="InterPro" id="IPR000504">
    <property type="entry name" value="RRM_dom"/>
</dbReference>
<dbReference type="SMART" id="SM00490">
    <property type="entry name" value="HELICc"/>
    <property type="match status" value="1"/>
</dbReference>
<dbReference type="GO" id="GO:0003723">
    <property type="term" value="F:RNA binding"/>
    <property type="evidence" value="ECO:0007669"/>
    <property type="project" value="UniProtKB-UniRule"/>
</dbReference>
<dbReference type="PROSITE" id="PS51194">
    <property type="entry name" value="HELICASE_CTER"/>
    <property type="match status" value="1"/>
</dbReference>
<dbReference type="SUPFAM" id="SSF52540">
    <property type="entry name" value="P-loop containing nucleoside triphosphate hydrolases"/>
    <property type="match status" value="2"/>
</dbReference>
<dbReference type="Pfam" id="PF00271">
    <property type="entry name" value="Helicase_C"/>
    <property type="match status" value="1"/>
</dbReference>
<feature type="compositionally biased region" description="Basic and acidic residues" evidence="10">
    <location>
        <begin position="2785"/>
        <end position="2810"/>
    </location>
</feature>
<dbReference type="Gene3D" id="3.30.70.330">
    <property type="match status" value="1"/>
</dbReference>
<dbReference type="InterPro" id="IPR037386">
    <property type="entry name" value="CCDC40"/>
</dbReference>
<feature type="region of interest" description="Disordered" evidence="10">
    <location>
        <begin position="1260"/>
        <end position="1331"/>
    </location>
</feature>
<feature type="compositionally biased region" description="Basic residues" evidence="10">
    <location>
        <begin position="2860"/>
        <end position="2882"/>
    </location>
</feature>
<dbReference type="PANTHER" id="PTHR16275">
    <property type="entry name" value="COILED-COIL DOMAIN-CONTAINING PROTEIN 40"/>
    <property type="match status" value="1"/>
</dbReference>
<feature type="region of interest" description="Disordered" evidence="10">
    <location>
        <begin position="3130"/>
        <end position="3158"/>
    </location>
</feature>
<dbReference type="Pfam" id="PF00176">
    <property type="entry name" value="SNF2-rel_dom"/>
    <property type="match status" value="2"/>
</dbReference>
<feature type="coiled-coil region" evidence="9">
    <location>
        <begin position="1774"/>
        <end position="1808"/>
    </location>
</feature>
<feature type="compositionally biased region" description="Basic and acidic residues" evidence="10">
    <location>
        <begin position="1359"/>
        <end position="1377"/>
    </location>
</feature>
<feature type="coiled-coil region" evidence="9">
    <location>
        <begin position="2084"/>
        <end position="2153"/>
    </location>
</feature>
<feature type="compositionally biased region" description="Basic and acidic residues" evidence="10">
    <location>
        <begin position="1391"/>
        <end position="1493"/>
    </location>
</feature>
<feature type="compositionally biased region" description="Low complexity" evidence="10">
    <location>
        <begin position="74"/>
        <end position="98"/>
    </location>
</feature>
<dbReference type="PANTHER" id="PTHR16275:SF8">
    <property type="entry name" value="COILED-COIL DOMAIN-CONTAINING PROTEIN 40"/>
    <property type="match status" value="1"/>
</dbReference>
<dbReference type="GO" id="GO:0016787">
    <property type="term" value="F:hydrolase activity"/>
    <property type="evidence" value="ECO:0007669"/>
    <property type="project" value="UniProtKB-KW"/>
</dbReference>
<dbReference type="InterPro" id="IPR003604">
    <property type="entry name" value="Matrin/U1-like-C_Znf_C2H2"/>
</dbReference>
<dbReference type="SMART" id="SM00248">
    <property type="entry name" value="ANK"/>
    <property type="match status" value="6"/>
</dbReference>
<accession>U4TXI1</accession>
<dbReference type="InterPro" id="IPR014001">
    <property type="entry name" value="Helicase_ATP-bd"/>
</dbReference>
<feature type="region of interest" description="Disordered" evidence="10">
    <location>
        <begin position="2719"/>
        <end position="3078"/>
    </location>
</feature>
<evidence type="ECO:0000256" key="3">
    <source>
        <dbReference type="ARBA" id="ARBA00022801"/>
    </source>
</evidence>
<dbReference type="STRING" id="77166.U4TXI1"/>
<feature type="coiled-coil region" evidence="9">
    <location>
        <begin position="1949"/>
        <end position="2001"/>
    </location>
</feature>
<feature type="compositionally biased region" description="Basic and acidic residues" evidence="10">
    <location>
        <begin position="46"/>
        <end position="55"/>
    </location>
</feature>
<feature type="compositionally biased region" description="Basic residues" evidence="10">
    <location>
        <begin position="1287"/>
        <end position="1300"/>
    </location>
</feature>
<keyword evidence="9" id="KW-0175">Coiled coil</keyword>
<evidence type="ECO:0000256" key="4">
    <source>
        <dbReference type="ARBA" id="ARBA00022884"/>
    </source>
</evidence>
<dbReference type="GO" id="GO:0005524">
    <property type="term" value="F:ATP binding"/>
    <property type="evidence" value="ECO:0007669"/>
    <property type="project" value="InterPro"/>
</dbReference>
<dbReference type="SUPFAM" id="SSF48403">
    <property type="entry name" value="Ankyrin repeat"/>
    <property type="match status" value="1"/>
</dbReference>
<evidence type="ECO:0000256" key="9">
    <source>
        <dbReference type="SAM" id="Coils"/>
    </source>
</evidence>
<feature type="repeat" description="ANK" evidence="7">
    <location>
        <begin position="858"/>
        <end position="890"/>
    </location>
</feature>
<feature type="compositionally biased region" description="Basic and acidic residues" evidence="10">
    <location>
        <begin position="2742"/>
        <end position="2769"/>
    </location>
</feature>
<comment type="subcellular location">
    <subcellularLocation>
        <location evidence="1">Nucleus</location>
    </subcellularLocation>
</comment>
<feature type="repeat" description="ANK" evidence="7">
    <location>
        <begin position="759"/>
        <end position="791"/>
    </location>
</feature>
<feature type="region of interest" description="Disordered" evidence="10">
    <location>
        <begin position="1632"/>
        <end position="1673"/>
    </location>
</feature>
<dbReference type="GO" id="GO:0008270">
    <property type="term" value="F:zinc ion binding"/>
    <property type="evidence" value="ECO:0007669"/>
    <property type="project" value="InterPro"/>
</dbReference>
<feature type="region of interest" description="Disordered" evidence="10">
    <location>
        <begin position="3212"/>
        <end position="3251"/>
    </location>
</feature>
<keyword evidence="7" id="KW-0040">ANK repeat</keyword>
<dbReference type="InterPro" id="IPR012677">
    <property type="entry name" value="Nucleotide-bd_a/b_plait_sf"/>
</dbReference>
<dbReference type="InterPro" id="IPR049730">
    <property type="entry name" value="SNF2/RAD54-like_C"/>
</dbReference>
<gene>
    <name evidence="13" type="ORF">D910_02926</name>
</gene>
<evidence type="ECO:0000256" key="8">
    <source>
        <dbReference type="PROSITE-ProRule" id="PRU00176"/>
    </source>
</evidence>
<feature type="compositionally biased region" description="Basic and acidic residues" evidence="10">
    <location>
        <begin position="2969"/>
        <end position="2989"/>
    </location>
</feature>
<dbReference type="SMART" id="SM00360">
    <property type="entry name" value="RRM"/>
    <property type="match status" value="1"/>
</dbReference>
<dbReference type="GO" id="GO:1990904">
    <property type="term" value="C:ribonucleoprotein complex"/>
    <property type="evidence" value="ECO:0007669"/>
    <property type="project" value="UniProtKB-ARBA"/>
</dbReference>
<feature type="region of interest" description="Disordered" evidence="10">
    <location>
        <begin position="1359"/>
        <end position="1578"/>
    </location>
</feature>
<feature type="coiled-coil region" evidence="9">
    <location>
        <begin position="2423"/>
        <end position="2464"/>
    </location>
</feature>
<dbReference type="Gene3D" id="3.40.50.300">
    <property type="entry name" value="P-loop containing nucleotide triphosphate hydrolases"/>
    <property type="match status" value="1"/>
</dbReference>
<proteinExistence type="predicted"/>
<reference evidence="13 14" key="1">
    <citation type="journal article" date="2013" name="Genome Biol.">
        <title>Draft genome of the mountain pine beetle, Dendroctonus ponderosae Hopkins, a major forest pest.</title>
        <authorList>
            <person name="Keeling C.I."/>
            <person name="Yuen M.M."/>
            <person name="Liao N.Y."/>
            <person name="Docking T.R."/>
            <person name="Chan S.K."/>
            <person name="Taylor G.A."/>
            <person name="Palmquist D.L."/>
            <person name="Jackman S.D."/>
            <person name="Nguyen A."/>
            <person name="Li M."/>
            <person name="Henderson H."/>
            <person name="Janes J.K."/>
            <person name="Zhao Y."/>
            <person name="Pandoh P."/>
            <person name="Moore R."/>
            <person name="Sperling F.A."/>
            <person name="Huber D.P."/>
            <person name="Birol I."/>
            <person name="Jones S.J."/>
            <person name="Bohlmann J."/>
        </authorList>
    </citation>
    <scope>NUCLEOTIDE SEQUENCE</scope>
</reference>
<feature type="compositionally biased region" description="Basic and acidic residues" evidence="10">
    <location>
        <begin position="1502"/>
        <end position="1538"/>
    </location>
</feature>
<dbReference type="PROSITE" id="PS50297">
    <property type="entry name" value="ANK_REP_REGION"/>
    <property type="match status" value="4"/>
</dbReference>
<name>U4TXI1_DENPD</name>
<dbReference type="PROSITE" id="PS50088">
    <property type="entry name" value="ANK_REPEAT"/>
    <property type="match status" value="5"/>
</dbReference>
<keyword evidence="4 8" id="KW-0694">RNA-binding</keyword>
<feature type="domain" description="RRM" evidence="11">
    <location>
        <begin position="2625"/>
        <end position="2691"/>
    </location>
</feature>
<feature type="coiled-coil region" evidence="9">
    <location>
        <begin position="2237"/>
        <end position="2271"/>
    </location>
</feature>
<dbReference type="Pfam" id="PF00023">
    <property type="entry name" value="Ank"/>
    <property type="match status" value="1"/>
</dbReference>
<dbReference type="SMART" id="SM00487">
    <property type="entry name" value="DEXDc"/>
    <property type="match status" value="1"/>
</dbReference>
<dbReference type="CDD" id="cd18793">
    <property type="entry name" value="SF2_C_SNF"/>
    <property type="match status" value="1"/>
</dbReference>
<organism evidence="13 14">
    <name type="scientific">Dendroctonus ponderosae</name>
    <name type="common">Mountain pine beetle</name>
    <dbReference type="NCBI Taxonomy" id="77166"/>
    <lineage>
        <taxon>Eukaryota</taxon>
        <taxon>Metazoa</taxon>
        <taxon>Ecdysozoa</taxon>
        <taxon>Arthropoda</taxon>
        <taxon>Hexapoda</taxon>
        <taxon>Insecta</taxon>
        <taxon>Pterygota</taxon>
        <taxon>Neoptera</taxon>
        <taxon>Endopterygota</taxon>
        <taxon>Coleoptera</taxon>
        <taxon>Polyphaga</taxon>
        <taxon>Cucujiformia</taxon>
        <taxon>Curculionidae</taxon>
        <taxon>Scolytinae</taxon>
        <taxon>Dendroctonus</taxon>
    </lineage>
</organism>
<dbReference type="FunFam" id="3.30.70.330:FF:000132">
    <property type="entry name" value="Small nuclear ribonucleoprotein U11/U12 subunit 35"/>
    <property type="match status" value="1"/>
</dbReference>
<feature type="compositionally biased region" description="Acidic residues" evidence="10">
    <location>
        <begin position="102"/>
        <end position="112"/>
    </location>
</feature>
<feature type="region of interest" description="Disordered" evidence="10">
    <location>
        <begin position="68"/>
        <end position="114"/>
    </location>
</feature>
<evidence type="ECO:0000256" key="6">
    <source>
        <dbReference type="ARBA" id="ARBA00031739"/>
    </source>
</evidence>
<dbReference type="SUPFAM" id="SSF54928">
    <property type="entry name" value="RNA-binding domain, RBD"/>
    <property type="match status" value="1"/>
</dbReference>
<dbReference type="SMART" id="SM00451">
    <property type="entry name" value="ZnF_U1"/>
    <property type="match status" value="2"/>
</dbReference>
<evidence type="ECO:0000256" key="5">
    <source>
        <dbReference type="ARBA" id="ARBA00023242"/>
    </source>
</evidence>
<feature type="compositionally biased region" description="Basic and acidic residues" evidence="10">
    <location>
        <begin position="1564"/>
        <end position="1578"/>
    </location>
</feature>
<feature type="compositionally biased region" description="Basic and acidic residues" evidence="10">
    <location>
        <begin position="3032"/>
        <end position="3048"/>
    </location>
</feature>
<feature type="compositionally biased region" description="Basic and acidic residues" evidence="10">
    <location>
        <begin position="2931"/>
        <end position="2955"/>
    </location>
</feature>
<dbReference type="InterPro" id="IPR035979">
    <property type="entry name" value="RBD_domain_sf"/>
</dbReference>
<dbReference type="PROSITE" id="PS50102">
    <property type="entry name" value="RRM"/>
    <property type="match status" value="1"/>
</dbReference>
<evidence type="ECO:0000256" key="10">
    <source>
        <dbReference type="SAM" id="MobiDB-lite"/>
    </source>
</evidence>
<dbReference type="Proteomes" id="UP000030742">
    <property type="component" value="Unassembled WGS sequence"/>
</dbReference>
<feature type="region of interest" description="Disordered" evidence="10">
    <location>
        <begin position="1086"/>
        <end position="1114"/>
    </location>
</feature>
<feature type="coiled-coil region" evidence="9">
    <location>
        <begin position="982"/>
        <end position="1023"/>
    </location>
</feature>
<feature type="repeat" description="ANK" evidence="7">
    <location>
        <begin position="825"/>
        <end position="857"/>
    </location>
</feature>